<evidence type="ECO:0000259" key="5">
    <source>
        <dbReference type="PROSITE" id="PS50931"/>
    </source>
</evidence>
<reference evidence="6" key="1">
    <citation type="submission" date="2010-09" db="EMBL/GenBank/DDBJ databases">
        <title>Complete sequence of chromosome2 of Burkholderia sp. CCGE1003.</title>
        <authorList>
            <consortium name="US DOE Joint Genome Institute"/>
            <person name="Lucas S."/>
            <person name="Copeland A."/>
            <person name="Lapidus A."/>
            <person name="Cheng J.-F."/>
            <person name="Bruce D."/>
            <person name="Goodwin L."/>
            <person name="Pitluck S."/>
            <person name="Daligault H."/>
            <person name="Davenport K."/>
            <person name="Detter J.C."/>
            <person name="Han C."/>
            <person name="Tapia R."/>
            <person name="Land M."/>
            <person name="Hauser L."/>
            <person name="Jeffries C."/>
            <person name="Kyrpides N."/>
            <person name="Ivanova N."/>
            <person name="Ovchinnikova G."/>
            <person name="Martinez-Romero E."/>
            <person name="Rogel M.A."/>
            <person name="Auchtung J."/>
            <person name="Tiedje J.M."/>
            <person name="Woyke T."/>
        </authorList>
    </citation>
    <scope>NUCLEOTIDE SEQUENCE</scope>
    <source>
        <strain evidence="6">CCGE1003</strain>
    </source>
</reference>
<feature type="domain" description="HTH lysR-type" evidence="5">
    <location>
        <begin position="1"/>
        <end position="59"/>
    </location>
</feature>
<dbReference type="InterPro" id="IPR005119">
    <property type="entry name" value="LysR_subst-bd"/>
</dbReference>
<dbReference type="Pfam" id="PF00126">
    <property type="entry name" value="HTH_1"/>
    <property type="match status" value="1"/>
</dbReference>
<dbReference type="PRINTS" id="PR00039">
    <property type="entry name" value="HTHLYSR"/>
</dbReference>
<dbReference type="Gene3D" id="3.40.190.290">
    <property type="match status" value="1"/>
</dbReference>
<dbReference type="EMBL" id="CP002218">
    <property type="protein sequence ID" value="ADN61547.1"/>
    <property type="molecule type" value="Genomic_DNA"/>
</dbReference>
<dbReference type="PANTHER" id="PTHR30537">
    <property type="entry name" value="HTH-TYPE TRANSCRIPTIONAL REGULATOR"/>
    <property type="match status" value="1"/>
</dbReference>
<organism evidence="6">
    <name type="scientific">Burkholderia sp. (strain CCGE1003)</name>
    <dbReference type="NCBI Taxonomy" id="640512"/>
    <lineage>
        <taxon>Bacteria</taxon>
        <taxon>Pseudomonadati</taxon>
        <taxon>Pseudomonadota</taxon>
        <taxon>Betaproteobacteria</taxon>
        <taxon>Burkholderiales</taxon>
        <taxon>Burkholderiaceae</taxon>
        <taxon>Burkholderia</taxon>
    </lineage>
</organism>
<dbReference type="STRING" id="640512.BC1003_5629"/>
<evidence type="ECO:0000313" key="6">
    <source>
        <dbReference type="EMBL" id="ADN61547.1"/>
    </source>
</evidence>
<accession>E1TFT3</accession>
<dbReference type="CDD" id="cd08422">
    <property type="entry name" value="PBP2_CrgA_like"/>
    <property type="match status" value="1"/>
</dbReference>
<evidence type="ECO:0000256" key="2">
    <source>
        <dbReference type="ARBA" id="ARBA00023015"/>
    </source>
</evidence>
<dbReference type="PANTHER" id="PTHR30537:SF5">
    <property type="entry name" value="HTH-TYPE TRANSCRIPTIONAL ACTIVATOR TTDR-RELATED"/>
    <property type="match status" value="1"/>
</dbReference>
<protein>
    <submittedName>
        <fullName evidence="6">Transcriptional regulator, LysR family</fullName>
    </submittedName>
</protein>
<dbReference type="GO" id="GO:0006351">
    <property type="term" value="P:DNA-templated transcription"/>
    <property type="evidence" value="ECO:0007669"/>
    <property type="project" value="TreeGrafter"/>
</dbReference>
<dbReference type="HOGENOM" id="CLU_039613_16_2_4"/>
<dbReference type="SUPFAM" id="SSF53850">
    <property type="entry name" value="Periplasmic binding protein-like II"/>
    <property type="match status" value="1"/>
</dbReference>
<evidence type="ECO:0000256" key="3">
    <source>
        <dbReference type="ARBA" id="ARBA00023125"/>
    </source>
</evidence>
<dbReference type="InterPro" id="IPR000847">
    <property type="entry name" value="LysR_HTH_N"/>
</dbReference>
<dbReference type="InterPro" id="IPR036390">
    <property type="entry name" value="WH_DNA-bd_sf"/>
</dbReference>
<dbReference type="Gene3D" id="1.10.10.10">
    <property type="entry name" value="Winged helix-like DNA-binding domain superfamily/Winged helix DNA-binding domain"/>
    <property type="match status" value="1"/>
</dbReference>
<name>E1TFT3_BURSG</name>
<sequence>MDRFAQVEFFVLTADLGSMTRAAERLGLSNAAASRMLSKLEDRLGVRLVERTTRRLWLTDAGREYHRRCSALIAEAADADAAAAELSTRPRGVLRVTCSVSFALLHIAPWLPRFRERNPELRVHIEAANRYPNFIEAGIDVAVRTREYESDSGIMVQKLAQTRRVFAASPAYVARRGWPDTPEALASHDLLVYALATDPYVLHLRKGDESREVRIAPVFESNEGQVICAAARAGMGILIQPLYIVRDDIVAGRLVPLLEDWQLPPLIINLAYQSRRHQPAKIRVFAQALREHMESAGLQTSWNLRGAQV</sequence>
<evidence type="ECO:0000256" key="1">
    <source>
        <dbReference type="ARBA" id="ARBA00009437"/>
    </source>
</evidence>
<keyword evidence="3" id="KW-0238">DNA-binding</keyword>
<gene>
    <name evidence="6" type="ordered locus">BC1003_5629</name>
</gene>
<dbReference type="KEGG" id="bgf:BC1003_5629"/>
<dbReference type="PROSITE" id="PS50931">
    <property type="entry name" value="HTH_LYSR"/>
    <property type="match status" value="1"/>
</dbReference>
<proteinExistence type="inferred from homology"/>
<dbReference type="InterPro" id="IPR036388">
    <property type="entry name" value="WH-like_DNA-bd_sf"/>
</dbReference>
<keyword evidence="2" id="KW-0805">Transcription regulation</keyword>
<dbReference type="GO" id="GO:0003700">
    <property type="term" value="F:DNA-binding transcription factor activity"/>
    <property type="evidence" value="ECO:0007669"/>
    <property type="project" value="InterPro"/>
</dbReference>
<dbReference type="AlphaFoldDB" id="E1TFT3"/>
<dbReference type="eggNOG" id="COG0583">
    <property type="taxonomic scope" value="Bacteria"/>
</dbReference>
<dbReference type="GO" id="GO:0043565">
    <property type="term" value="F:sequence-specific DNA binding"/>
    <property type="evidence" value="ECO:0007669"/>
    <property type="project" value="TreeGrafter"/>
</dbReference>
<comment type="similarity">
    <text evidence="1">Belongs to the LysR transcriptional regulatory family.</text>
</comment>
<dbReference type="InterPro" id="IPR058163">
    <property type="entry name" value="LysR-type_TF_proteobact-type"/>
</dbReference>
<evidence type="ECO:0000256" key="4">
    <source>
        <dbReference type="ARBA" id="ARBA00023163"/>
    </source>
</evidence>
<keyword evidence="4" id="KW-0804">Transcription</keyword>
<dbReference type="OrthoDB" id="8885940at2"/>
<dbReference type="FunFam" id="1.10.10.10:FF:000001">
    <property type="entry name" value="LysR family transcriptional regulator"/>
    <property type="match status" value="1"/>
</dbReference>
<dbReference type="SUPFAM" id="SSF46785">
    <property type="entry name" value="Winged helix' DNA-binding domain"/>
    <property type="match status" value="1"/>
</dbReference>
<dbReference type="Pfam" id="PF03466">
    <property type="entry name" value="LysR_substrate"/>
    <property type="match status" value="1"/>
</dbReference>